<organism evidence="2 3">
    <name type="scientific">Dendrobium thyrsiflorum</name>
    <name type="common">Pinecone-like raceme dendrobium</name>
    <name type="synonym">Orchid</name>
    <dbReference type="NCBI Taxonomy" id="117978"/>
    <lineage>
        <taxon>Eukaryota</taxon>
        <taxon>Viridiplantae</taxon>
        <taxon>Streptophyta</taxon>
        <taxon>Embryophyta</taxon>
        <taxon>Tracheophyta</taxon>
        <taxon>Spermatophyta</taxon>
        <taxon>Magnoliopsida</taxon>
        <taxon>Liliopsida</taxon>
        <taxon>Asparagales</taxon>
        <taxon>Orchidaceae</taxon>
        <taxon>Epidendroideae</taxon>
        <taxon>Malaxideae</taxon>
        <taxon>Dendrobiinae</taxon>
        <taxon>Dendrobium</taxon>
    </lineage>
</organism>
<dbReference type="EMBL" id="JANQDX010000015">
    <property type="protein sequence ID" value="KAL0911577.1"/>
    <property type="molecule type" value="Genomic_DNA"/>
</dbReference>
<dbReference type="InterPro" id="IPR040249">
    <property type="entry name" value="Ricin_B-like_lectin_EULS3-like"/>
</dbReference>
<dbReference type="InterPro" id="IPR035992">
    <property type="entry name" value="Ricin_B-like_lectins"/>
</dbReference>
<proteinExistence type="predicted"/>
<name>A0ABD0UMM8_DENTH</name>
<dbReference type="Proteomes" id="UP001552299">
    <property type="component" value="Unassembled WGS sequence"/>
</dbReference>
<evidence type="ECO:0000313" key="2">
    <source>
        <dbReference type="EMBL" id="KAL0911577.1"/>
    </source>
</evidence>
<dbReference type="PANTHER" id="PTHR31257">
    <property type="entry name" value="RICIN B-LIKE LECTIN EULS3"/>
    <property type="match status" value="1"/>
</dbReference>
<evidence type="ECO:0000313" key="3">
    <source>
        <dbReference type="Proteomes" id="UP001552299"/>
    </source>
</evidence>
<evidence type="ECO:0000256" key="1">
    <source>
        <dbReference type="SAM" id="MobiDB-lite"/>
    </source>
</evidence>
<dbReference type="Gene3D" id="2.80.10.50">
    <property type="match status" value="1"/>
</dbReference>
<dbReference type="SUPFAM" id="SSF50370">
    <property type="entry name" value="Ricin B-like lectins"/>
    <property type="match status" value="1"/>
</dbReference>
<dbReference type="AlphaFoldDB" id="A0ABD0UMM8"/>
<feature type="compositionally biased region" description="Basic residues" evidence="1">
    <location>
        <begin position="8"/>
        <end position="19"/>
    </location>
</feature>
<feature type="region of interest" description="Disordered" evidence="1">
    <location>
        <begin position="1"/>
        <end position="44"/>
    </location>
</feature>
<accession>A0ABD0UMM8</accession>
<comment type="caution">
    <text evidence="2">The sequence shown here is derived from an EMBL/GenBank/DDBJ whole genome shotgun (WGS) entry which is preliminary data.</text>
</comment>
<protein>
    <recommendedName>
        <fullName evidence="4">Hydroxyproline-rich glycoprotein family protein</fullName>
    </recommendedName>
</protein>
<gene>
    <name evidence="2" type="ORF">M5K25_019728</name>
</gene>
<evidence type="ECO:0008006" key="4">
    <source>
        <dbReference type="Google" id="ProtNLM"/>
    </source>
</evidence>
<keyword evidence="3" id="KW-1185">Reference proteome</keyword>
<dbReference type="PANTHER" id="PTHR31257:SF2">
    <property type="entry name" value="RICIN B-LIKE LECTIN EULS3"/>
    <property type="match status" value="1"/>
</dbReference>
<dbReference type="CDD" id="cd23431">
    <property type="entry name" value="beta-trefoil_Ricin_AtEULS3-like"/>
    <property type="match status" value="1"/>
</dbReference>
<reference evidence="2 3" key="1">
    <citation type="journal article" date="2024" name="Plant Biotechnol. J.">
        <title>Dendrobium thyrsiflorum genome and its molecular insights into genes involved in important horticultural traits.</title>
        <authorList>
            <person name="Chen B."/>
            <person name="Wang J.Y."/>
            <person name="Zheng P.J."/>
            <person name="Li K.L."/>
            <person name="Liang Y.M."/>
            <person name="Chen X.F."/>
            <person name="Zhang C."/>
            <person name="Zhao X."/>
            <person name="He X."/>
            <person name="Zhang G.Q."/>
            <person name="Liu Z.J."/>
            <person name="Xu Q."/>
        </authorList>
    </citation>
    <scope>NUCLEOTIDE SEQUENCE [LARGE SCALE GENOMIC DNA]</scope>
    <source>
        <strain evidence="2">GZMU011</strain>
    </source>
</reference>
<sequence length="276" mass="30920">MEFPFGHGHGHSHHHHHHHHDDEDEDDRRRHQHAGVYPPPGIHDRGYDPPPPFFGGSAHHVSHEPGLGYGPPPPLVIADVVPPPPRPFAGAPVQHVAHETSHGHRPGYAEHVSHESWDGGALNNLPTVRIFTKAEENYSLSIRDGKVVLELKNPNDKRQHWIKDLKYSTKVKDKEGYPAFALVNKATGEAVKHSLGATKPVSLIPYDPNNPDASVLWTESKDLGDGFRCIRMVNNILLNFDAFNGDEQHGGVHDGTIIVLWEWLKGKNQRWKIVPY</sequence>